<feature type="transmembrane region" description="Helical" evidence="1">
    <location>
        <begin position="39"/>
        <end position="57"/>
    </location>
</feature>
<dbReference type="EMBL" id="JAZHOF010000012">
    <property type="protein sequence ID" value="MEJ8574593.1"/>
    <property type="molecule type" value="Genomic_DNA"/>
</dbReference>
<evidence type="ECO:0000259" key="2">
    <source>
        <dbReference type="Pfam" id="PF21741"/>
    </source>
</evidence>
<dbReference type="Proteomes" id="UP001378188">
    <property type="component" value="Unassembled WGS sequence"/>
</dbReference>
<feature type="domain" description="DUF6867" evidence="2">
    <location>
        <begin position="9"/>
        <end position="113"/>
    </location>
</feature>
<dbReference type="Pfam" id="PF21741">
    <property type="entry name" value="DUF6867"/>
    <property type="match status" value="1"/>
</dbReference>
<dbReference type="RefSeq" id="WP_340332287.1">
    <property type="nucleotide sequence ID" value="NZ_JAZHOF010000012.1"/>
</dbReference>
<reference evidence="3 4" key="1">
    <citation type="submission" date="2024-02" db="EMBL/GenBank/DDBJ databases">
        <title>Genome analysis and characterization of Microbaculum marinisediminis sp. nov., isolated from marine sediment.</title>
        <authorList>
            <person name="Du Z.-J."/>
            <person name="Ye Y.-Q."/>
            <person name="Zhang Z.-R."/>
            <person name="Yuan S.-M."/>
            <person name="Zhang X.-Y."/>
        </authorList>
    </citation>
    <scope>NUCLEOTIDE SEQUENCE [LARGE SCALE GENOMIC DNA]</scope>
    <source>
        <strain evidence="3 4">SDUM1044001</strain>
    </source>
</reference>
<accession>A0AAW9S365</accession>
<keyword evidence="1" id="KW-0812">Transmembrane</keyword>
<keyword evidence="4" id="KW-1185">Reference proteome</keyword>
<feature type="transmembrane region" description="Helical" evidence="1">
    <location>
        <begin position="69"/>
        <end position="88"/>
    </location>
</feature>
<proteinExistence type="predicted"/>
<feature type="transmembrane region" description="Helical" evidence="1">
    <location>
        <begin position="6"/>
        <end position="27"/>
    </location>
</feature>
<evidence type="ECO:0000313" key="4">
    <source>
        <dbReference type="Proteomes" id="UP001378188"/>
    </source>
</evidence>
<sequence length="120" mass="13631">MMGVLWENSFGVFLLMTVFLGGGAAWLSGRAIAMTWRPVWQVVTYMILLSAVVRFLYYGLFEGSLLSLHYYLVNLVILLIIAGLGFRITRVGQMVSQYPWLYQRSGPFAWKQRAGAPETM</sequence>
<name>A0AAW9S365_9HYPH</name>
<keyword evidence="1" id="KW-1133">Transmembrane helix</keyword>
<dbReference type="InterPro" id="IPR049201">
    <property type="entry name" value="DUF6867"/>
</dbReference>
<gene>
    <name evidence="3" type="ORF">V3328_24150</name>
</gene>
<keyword evidence="1" id="KW-0472">Membrane</keyword>
<organism evidence="3 4">
    <name type="scientific">Microbaculum marinum</name>
    <dbReference type="NCBI Taxonomy" id="1764581"/>
    <lineage>
        <taxon>Bacteria</taxon>
        <taxon>Pseudomonadati</taxon>
        <taxon>Pseudomonadota</taxon>
        <taxon>Alphaproteobacteria</taxon>
        <taxon>Hyphomicrobiales</taxon>
        <taxon>Tepidamorphaceae</taxon>
        <taxon>Microbaculum</taxon>
    </lineage>
</organism>
<evidence type="ECO:0000256" key="1">
    <source>
        <dbReference type="SAM" id="Phobius"/>
    </source>
</evidence>
<evidence type="ECO:0000313" key="3">
    <source>
        <dbReference type="EMBL" id="MEJ8574593.1"/>
    </source>
</evidence>
<dbReference type="AlphaFoldDB" id="A0AAW9S365"/>
<protein>
    <recommendedName>
        <fullName evidence="2">DUF6867 domain-containing protein</fullName>
    </recommendedName>
</protein>
<comment type="caution">
    <text evidence="3">The sequence shown here is derived from an EMBL/GenBank/DDBJ whole genome shotgun (WGS) entry which is preliminary data.</text>
</comment>